<organism evidence="1 2">
    <name type="scientific">Saitoella complicata (strain BCRC 22490 / CBS 7301 / JCM 7358 / NBRC 10748 / NRRL Y-17804)</name>
    <dbReference type="NCBI Taxonomy" id="698492"/>
    <lineage>
        <taxon>Eukaryota</taxon>
        <taxon>Fungi</taxon>
        <taxon>Dikarya</taxon>
        <taxon>Ascomycota</taxon>
        <taxon>Taphrinomycotina</taxon>
        <taxon>Taphrinomycotina incertae sedis</taxon>
        <taxon>Saitoella</taxon>
    </lineage>
</organism>
<name>A0A0E9NAG3_SAICN</name>
<protein>
    <recommendedName>
        <fullName evidence="3">AttH domain-containing protein</fullName>
    </recommendedName>
</protein>
<evidence type="ECO:0000313" key="1">
    <source>
        <dbReference type="EMBL" id="GAO46829.1"/>
    </source>
</evidence>
<dbReference type="GO" id="GO:0009976">
    <property type="term" value="F:tocopherol cyclase activity"/>
    <property type="evidence" value="ECO:0007669"/>
    <property type="project" value="InterPro"/>
</dbReference>
<evidence type="ECO:0000313" key="2">
    <source>
        <dbReference type="Proteomes" id="UP000033140"/>
    </source>
</evidence>
<dbReference type="Pfam" id="PF14249">
    <property type="entry name" value="Tocopherol_cycl"/>
    <property type="match status" value="1"/>
</dbReference>
<dbReference type="SUPFAM" id="SSF159245">
    <property type="entry name" value="AttH-like"/>
    <property type="match status" value="1"/>
</dbReference>
<proteinExistence type="predicted"/>
<dbReference type="Proteomes" id="UP000033140">
    <property type="component" value="Unassembled WGS sequence"/>
</dbReference>
<dbReference type="AlphaFoldDB" id="A0A0E9NAG3"/>
<dbReference type="PANTHER" id="PTHR35309:SF4">
    <property type="entry name" value="TOCOPHEROL CYCLASE"/>
    <property type="match status" value="1"/>
</dbReference>
<keyword evidence="2" id="KW-1185">Reference proteome</keyword>
<evidence type="ECO:0008006" key="3">
    <source>
        <dbReference type="Google" id="ProtNLM"/>
    </source>
</evidence>
<sequence length="388" mass="43266">MAPLILEASRNILNILLAAFWPSSPLLPRIDHYAPHEQAGFEGYYTRTLLSNNATLAMIFCWVKNAKERPNLIHISYTTPDGKGWKYEFFPDKMEKIVGEQDEKTGLRTFEFRCAEVGTMRVTPTKTTYTIRHPSLTLDLEVTNRTPWSSDDPLSGPEGPIVQTDRLLPLHWFVYSTKSKATYTIKHGDEQALSGDNGVAHQEKNWGESFPSGWIWAQAFSSPKADTTTNPASQTSICLAGGNLLGMSAYLIGYRSSKLSWTFLPPFSFGWQDRGPSLHVDRSSANGNFNITTSTPFRSLVIKAHGPPGTYIDLAAPLSDGHEPGFCIESFGGRMWVEAWERDWPWGEWKLVESGEVGEAGTAAVEFGGAYWAEKDKSNLQSNDDKED</sequence>
<reference evidence="1 2" key="2">
    <citation type="journal article" date="2014" name="J. Gen. Appl. Microbiol.">
        <title>The early diverging ascomycetous budding yeast Saitoella complicata has three histone deacetylases belonging to the Clr6, Hos2, and Rpd3 lineages.</title>
        <authorList>
            <person name="Nishida H."/>
            <person name="Matsumoto T."/>
            <person name="Kondo S."/>
            <person name="Hamamoto M."/>
            <person name="Yoshikawa H."/>
        </authorList>
    </citation>
    <scope>NUCLEOTIDE SEQUENCE [LARGE SCALE GENOMIC DNA]</scope>
    <source>
        <strain evidence="1 2">NRRL Y-17804</strain>
    </source>
</reference>
<reference evidence="1 2" key="3">
    <citation type="journal article" date="2015" name="Genome Announc.">
        <title>Draft Genome Sequence of the Archiascomycetous Yeast Saitoella complicata.</title>
        <authorList>
            <person name="Yamauchi K."/>
            <person name="Kondo S."/>
            <person name="Hamamoto M."/>
            <person name="Takahashi Y."/>
            <person name="Ogura Y."/>
            <person name="Hayashi T."/>
            <person name="Nishida H."/>
        </authorList>
    </citation>
    <scope>NUCLEOTIDE SEQUENCE [LARGE SCALE GENOMIC DNA]</scope>
    <source>
        <strain evidence="1 2">NRRL Y-17804</strain>
    </source>
</reference>
<dbReference type="InterPro" id="IPR025893">
    <property type="entry name" value="Tocopherol_cyclase"/>
</dbReference>
<comment type="caution">
    <text evidence="1">The sequence shown here is derived from an EMBL/GenBank/DDBJ whole genome shotgun (WGS) entry which is preliminary data.</text>
</comment>
<accession>A0A0E9NAG3</accession>
<dbReference type="EMBL" id="BACD03000006">
    <property type="protein sequence ID" value="GAO46829.1"/>
    <property type="molecule type" value="Genomic_DNA"/>
</dbReference>
<dbReference type="OrthoDB" id="5421239at2759"/>
<dbReference type="PANTHER" id="PTHR35309">
    <property type="match status" value="1"/>
</dbReference>
<reference evidence="1 2" key="1">
    <citation type="journal article" date="2011" name="J. Gen. Appl. Microbiol.">
        <title>Draft genome sequencing of the enigmatic yeast Saitoella complicata.</title>
        <authorList>
            <person name="Nishida H."/>
            <person name="Hamamoto M."/>
            <person name="Sugiyama J."/>
        </authorList>
    </citation>
    <scope>NUCLEOTIDE SEQUENCE [LARGE SCALE GENOMIC DNA]</scope>
    <source>
        <strain evidence="1 2">NRRL Y-17804</strain>
    </source>
</reference>
<dbReference type="OMA" id="TIHQEKN"/>
<gene>
    <name evidence="1" type="ORF">G7K_1047-t1</name>
</gene>
<dbReference type="RefSeq" id="XP_019025065.1">
    <property type="nucleotide sequence ID" value="XM_019170306.1"/>
</dbReference>